<sequence>MSLFILFLESVVLPSLCYKEIKYIWPICL</sequence>
<protein>
    <submittedName>
        <fullName evidence="1">Uncharacterized protein</fullName>
    </submittedName>
</protein>
<dbReference type="EMBL" id="GGEC01072875">
    <property type="protein sequence ID" value="MBX53359.1"/>
    <property type="molecule type" value="Transcribed_RNA"/>
</dbReference>
<evidence type="ECO:0000313" key="1">
    <source>
        <dbReference type="EMBL" id="MBX53359.1"/>
    </source>
</evidence>
<dbReference type="AlphaFoldDB" id="A0A2P2PFB7"/>
<organism evidence="1">
    <name type="scientific">Rhizophora mucronata</name>
    <name type="common">Asiatic mangrove</name>
    <dbReference type="NCBI Taxonomy" id="61149"/>
    <lineage>
        <taxon>Eukaryota</taxon>
        <taxon>Viridiplantae</taxon>
        <taxon>Streptophyta</taxon>
        <taxon>Embryophyta</taxon>
        <taxon>Tracheophyta</taxon>
        <taxon>Spermatophyta</taxon>
        <taxon>Magnoliopsida</taxon>
        <taxon>eudicotyledons</taxon>
        <taxon>Gunneridae</taxon>
        <taxon>Pentapetalae</taxon>
        <taxon>rosids</taxon>
        <taxon>fabids</taxon>
        <taxon>Malpighiales</taxon>
        <taxon>Rhizophoraceae</taxon>
        <taxon>Rhizophora</taxon>
    </lineage>
</organism>
<name>A0A2P2PFB7_RHIMU</name>
<accession>A0A2P2PFB7</accession>
<reference evidence="1" key="1">
    <citation type="submission" date="2018-02" db="EMBL/GenBank/DDBJ databases">
        <title>Rhizophora mucronata_Transcriptome.</title>
        <authorList>
            <person name="Meera S.P."/>
            <person name="Sreeshan A."/>
            <person name="Augustine A."/>
        </authorList>
    </citation>
    <scope>NUCLEOTIDE SEQUENCE</scope>
    <source>
        <tissue evidence="1">Leaf</tissue>
    </source>
</reference>
<proteinExistence type="predicted"/>